<protein>
    <recommendedName>
        <fullName evidence="5">CARDB domain-containing protein</fullName>
    </recommendedName>
</protein>
<keyword evidence="2" id="KW-1133">Transmembrane helix</keyword>
<name>A0A3A6Q635_9EURY</name>
<keyword evidence="2" id="KW-0812">Transmembrane</keyword>
<evidence type="ECO:0000313" key="3">
    <source>
        <dbReference type="EMBL" id="RJX51983.1"/>
    </source>
</evidence>
<evidence type="ECO:0000256" key="2">
    <source>
        <dbReference type="SAM" id="Phobius"/>
    </source>
</evidence>
<dbReference type="Proteomes" id="UP000281564">
    <property type="component" value="Unassembled WGS sequence"/>
</dbReference>
<feature type="region of interest" description="Disordered" evidence="1">
    <location>
        <begin position="186"/>
        <end position="207"/>
    </location>
</feature>
<evidence type="ECO:0000256" key="1">
    <source>
        <dbReference type="SAM" id="MobiDB-lite"/>
    </source>
</evidence>
<feature type="transmembrane region" description="Helical" evidence="2">
    <location>
        <begin position="211"/>
        <end position="231"/>
    </location>
</feature>
<evidence type="ECO:0008006" key="5">
    <source>
        <dbReference type="Google" id="ProtNLM"/>
    </source>
</evidence>
<organism evidence="3 4">
    <name type="scientific">Halonotius pteroides</name>
    <dbReference type="NCBI Taxonomy" id="268735"/>
    <lineage>
        <taxon>Archaea</taxon>
        <taxon>Methanobacteriati</taxon>
        <taxon>Methanobacteriota</taxon>
        <taxon>Stenosarchaea group</taxon>
        <taxon>Halobacteria</taxon>
        <taxon>Halobacteriales</taxon>
        <taxon>Haloferacaceae</taxon>
        <taxon>Halonotius</taxon>
    </lineage>
</organism>
<gene>
    <name evidence="3" type="ORF">DP106_01345</name>
</gene>
<comment type="caution">
    <text evidence="3">The sequence shown here is derived from an EMBL/GenBank/DDBJ whole genome shotgun (WGS) entry which is preliminary data.</text>
</comment>
<dbReference type="PANTHER" id="PTHR35902:SF6">
    <property type="entry name" value="CONSERVED WITHIN P. AEROPHILUM"/>
    <property type="match status" value="1"/>
</dbReference>
<evidence type="ECO:0000313" key="4">
    <source>
        <dbReference type="Proteomes" id="UP000281564"/>
    </source>
</evidence>
<keyword evidence="2" id="KW-0472">Membrane</keyword>
<reference evidence="3 4" key="1">
    <citation type="submission" date="2018-06" db="EMBL/GenBank/DDBJ databases">
        <title>Halonotius sp. F13-13 a new haloarchaeeon isolated from a solar saltern from Isla Cristina, Huelva, Spain.</title>
        <authorList>
            <person name="Duran-Viseras A."/>
            <person name="Sanchez-Porro C."/>
            <person name="Ventosa A."/>
        </authorList>
    </citation>
    <scope>NUCLEOTIDE SEQUENCE [LARGE SCALE GENOMIC DNA]</scope>
    <source>
        <strain evidence="3 4">CECT 7525</strain>
    </source>
</reference>
<feature type="compositionally biased region" description="Low complexity" evidence="1">
    <location>
        <begin position="190"/>
        <end position="207"/>
    </location>
</feature>
<sequence>MRYVWLREGGELDTYQQSEDVGVIAPGGELTIPFSVTFTSTGQKHLDLVITVSNEGGDSSHTYKKPLYIDVIDDSDLRGDVRLTSNSVTGSGTVSIEGDAANIGGTDVESVLLRVPETGSVSPSPPNGEYYVGGIETSEFGTYELTADIANGTDSVPVELTYITTGENRDDERVTKTQQIPVADSLSGFPRTQQAQATATTTPPSGGGPPILLIGGVAVLVVISILGVVLWRRQ</sequence>
<proteinExistence type="predicted"/>
<dbReference type="PANTHER" id="PTHR35902">
    <property type="entry name" value="S-LAYER DOMAIN-LIKE PROTEIN-RELATED"/>
    <property type="match status" value="1"/>
</dbReference>
<accession>A0A3A6Q635</accession>
<keyword evidence="4" id="KW-1185">Reference proteome</keyword>
<dbReference type="AlphaFoldDB" id="A0A3A6Q635"/>
<dbReference type="EMBL" id="QMDW01000001">
    <property type="protein sequence ID" value="RJX51983.1"/>
    <property type="molecule type" value="Genomic_DNA"/>
</dbReference>